<dbReference type="SUPFAM" id="SSF49842">
    <property type="entry name" value="TNF-like"/>
    <property type="match status" value="1"/>
</dbReference>
<sequence>LYSKCTVNVHGTYLLYASNRIREMQMDLRELRQWTSLACRGLENYLRMTSRAAGQISDSHRPTKWDGIRGRRERCTDEDDYTLVSDEMEMVTVVTEGTYFIYSQIKRLHGIETSMMTCIQSMPSNITVAQNTCYTAGVHYLEPGSTLELCIPRKSAGLDLKPHTTFLGTEG</sequence>
<dbReference type="Ensembl" id="ENSSTUT00000076997.1">
    <property type="protein sequence ID" value="ENSSTUP00000072538.1"/>
    <property type="gene ID" value="ENSSTUG00000031681.1"/>
</dbReference>
<protein>
    <recommendedName>
        <fullName evidence="7">THD domain-containing protein</fullName>
    </recommendedName>
</protein>
<dbReference type="OMA" id="ETSMMTC"/>
<evidence type="ECO:0000256" key="5">
    <source>
        <dbReference type="ARBA" id="ARBA00023157"/>
    </source>
</evidence>
<evidence type="ECO:0000256" key="1">
    <source>
        <dbReference type="ARBA" id="ARBA00004613"/>
    </source>
</evidence>
<evidence type="ECO:0000256" key="6">
    <source>
        <dbReference type="ARBA" id="ARBA00023180"/>
    </source>
</evidence>
<reference evidence="8" key="2">
    <citation type="submission" date="2025-09" db="UniProtKB">
        <authorList>
            <consortium name="Ensembl"/>
        </authorList>
    </citation>
    <scope>IDENTIFICATION</scope>
</reference>
<evidence type="ECO:0000256" key="2">
    <source>
        <dbReference type="ARBA" id="ARBA00008670"/>
    </source>
</evidence>
<evidence type="ECO:0000256" key="3">
    <source>
        <dbReference type="ARBA" id="ARBA00022514"/>
    </source>
</evidence>
<dbReference type="GO" id="GO:0006955">
    <property type="term" value="P:immune response"/>
    <property type="evidence" value="ECO:0007669"/>
    <property type="project" value="InterPro"/>
</dbReference>
<keyword evidence="9" id="KW-1185">Reference proteome</keyword>
<name>A0A674BMQ5_SALTR</name>
<dbReference type="PROSITE" id="PS50049">
    <property type="entry name" value="THD_2"/>
    <property type="match status" value="1"/>
</dbReference>
<dbReference type="InterPro" id="IPR051748">
    <property type="entry name" value="TNF_Ligand_Superfamily"/>
</dbReference>
<dbReference type="InterPro" id="IPR008983">
    <property type="entry name" value="Tumour_necrosis_fac-like_dom"/>
</dbReference>
<dbReference type="GO" id="GO:0016020">
    <property type="term" value="C:membrane"/>
    <property type="evidence" value="ECO:0007669"/>
    <property type="project" value="InterPro"/>
</dbReference>
<keyword evidence="3" id="KW-0202">Cytokine</keyword>
<keyword evidence="4" id="KW-0964">Secreted</keyword>
<dbReference type="Proteomes" id="UP000472277">
    <property type="component" value="Chromosome 19"/>
</dbReference>
<dbReference type="GO" id="GO:0005125">
    <property type="term" value="F:cytokine activity"/>
    <property type="evidence" value="ECO:0007669"/>
    <property type="project" value="UniProtKB-KW"/>
</dbReference>
<evidence type="ECO:0000259" key="7">
    <source>
        <dbReference type="PROSITE" id="PS50049"/>
    </source>
</evidence>
<evidence type="ECO:0000256" key="4">
    <source>
        <dbReference type="ARBA" id="ARBA00022525"/>
    </source>
</evidence>
<dbReference type="GO" id="GO:0030890">
    <property type="term" value="P:positive regulation of B cell proliferation"/>
    <property type="evidence" value="ECO:0007669"/>
    <property type="project" value="TreeGrafter"/>
</dbReference>
<dbReference type="AlphaFoldDB" id="A0A674BMQ5"/>
<accession>A0A674BMQ5</accession>
<comment type="subcellular location">
    <subcellularLocation>
        <location evidence="1">Secreted</location>
    </subcellularLocation>
</comment>
<dbReference type="GO" id="GO:0005615">
    <property type="term" value="C:extracellular space"/>
    <property type="evidence" value="ECO:0007669"/>
    <property type="project" value="UniProtKB-KW"/>
</dbReference>
<dbReference type="PANTHER" id="PTHR15151:SF24">
    <property type="entry name" value="A PROLIFERATION-INDUCING LIGAND-LIKE PROTEIN-RELATED"/>
    <property type="match status" value="1"/>
</dbReference>
<feature type="domain" description="THD" evidence="7">
    <location>
        <begin position="57"/>
        <end position="171"/>
    </location>
</feature>
<organism evidence="8 9">
    <name type="scientific">Salmo trutta</name>
    <name type="common">Brown trout</name>
    <dbReference type="NCBI Taxonomy" id="8032"/>
    <lineage>
        <taxon>Eukaryota</taxon>
        <taxon>Metazoa</taxon>
        <taxon>Chordata</taxon>
        <taxon>Craniata</taxon>
        <taxon>Vertebrata</taxon>
        <taxon>Euteleostomi</taxon>
        <taxon>Actinopterygii</taxon>
        <taxon>Neopterygii</taxon>
        <taxon>Teleostei</taxon>
        <taxon>Protacanthopterygii</taxon>
        <taxon>Salmoniformes</taxon>
        <taxon>Salmonidae</taxon>
        <taxon>Salmoninae</taxon>
        <taxon>Salmo</taxon>
    </lineage>
</organism>
<dbReference type="GeneTree" id="ENSGT00970000198205"/>
<dbReference type="GO" id="GO:0005164">
    <property type="term" value="F:tumor necrosis factor receptor binding"/>
    <property type="evidence" value="ECO:0007669"/>
    <property type="project" value="InterPro"/>
</dbReference>
<proteinExistence type="inferred from homology"/>
<comment type="similarity">
    <text evidence="2">Belongs to the tumor necrosis factor family.</text>
</comment>
<reference evidence="8" key="1">
    <citation type="submission" date="2025-08" db="UniProtKB">
        <authorList>
            <consortium name="Ensembl"/>
        </authorList>
    </citation>
    <scope>IDENTIFICATION</scope>
</reference>
<evidence type="ECO:0000313" key="8">
    <source>
        <dbReference type="Ensembl" id="ENSSTUP00000072538.1"/>
    </source>
</evidence>
<dbReference type="PANTHER" id="PTHR15151">
    <property type="entry name" value="PROTEIN EIGER"/>
    <property type="match status" value="1"/>
</dbReference>
<dbReference type="Gene3D" id="2.60.120.40">
    <property type="match status" value="1"/>
</dbReference>
<dbReference type="InterPro" id="IPR006052">
    <property type="entry name" value="TNF_dom"/>
</dbReference>
<keyword evidence="6" id="KW-0325">Glycoprotein</keyword>
<dbReference type="InParanoid" id="A0A674BMQ5"/>
<keyword evidence="5" id="KW-1015">Disulfide bond</keyword>
<evidence type="ECO:0000313" key="9">
    <source>
        <dbReference type="Proteomes" id="UP000472277"/>
    </source>
</evidence>